<dbReference type="Pfam" id="PF07685">
    <property type="entry name" value="GATase_3"/>
    <property type="match status" value="1"/>
</dbReference>
<evidence type="ECO:0000313" key="3">
    <source>
        <dbReference type="EMBL" id="MBF4807102.1"/>
    </source>
</evidence>
<dbReference type="GO" id="GO:0003824">
    <property type="term" value="F:catalytic activity"/>
    <property type="evidence" value="ECO:0007669"/>
    <property type="project" value="InterPro"/>
</dbReference>
<sequence>MSKLETKVEILYPEYGNQGGDNGNYMYVKACLSPEHIVSTTHDSKPYFADNTPSGIVLGGMTEAQQEFVLKRLMPYKERLTELADAGVPMIFAGNAADLLGKEIVNPDGSRIAGLGLFDYTTTRYMPRRFHDVQVGTFEPGNSEKPFEVVGFKMQFTLTEGDNSSSYFIRNSTGFGINKESKLEGFRRGNCIATWIIGPLLPLNPYLMRWFLDTMGEKETPLAFEQEAVAAYEKHLREMVYPGMHLHY</sequence>
<gene>
    <name evidence="3" type="ORF">HXK26_00120</name>
</gene>
<name>A0A930W0G9_9ACTN</name>
<organism evidence="3 4">
    <name type="scientific">Lancefieldella rimae</name>
    <dbReference type="NCBI Taxonomy" id="1383"/>
    <lineage>
        <taxon>Bacteria</taxon>
        <taxon>Bacillati</taxon>
        <taxon>Actinomycetota</taxon>
        <taxon>Coriobacteriia</taxon>
        <taxon>Coriobacteriales</taxon>
        <taxon>Atopobiaceae</taxon>
        <taxon>Lancefieldella</taxon>
    </lineage>
</organism>
<comment type="caution">
    <text evidence="3">The sequence shown here is derived from an EMBL/GenBank/DDBJ whole genome shotgun (WGS) entry which is preliminary data.</text>
</comment>
<dbReference type="Proteomes" id="UP000698335">
    <property type="component" value="Unassembled WGS sequence"/>
</dbReference>
<evidence type="ECO:0000256" key="1">
    <source>
        <dbReference type="ARBA" id="ARBA00022962"/>
    </source>
</evidence>
<protein>
    <submittedName>
        <fullName evidence="3">Glutamine amidotransferase</fullName>
    </submittedName>
</protein>
<dbReference type="AlphaFoldDB" id="A0A930W0G9"/>
<accession>A0A930W0G9</accession>
<proteinExistence type="predicted"/>
<evidence type="ECO:0000313" key="4">
    <source>
        <dbReference type="Proteomes" id="UP000698335"/>
    </source>
</evidence>
<feature type="domain" description="CobB/CobQ-like glutamine amidotransferase" evidence="2">
    <location>
        <begin position="51"/>
        <end position="198"/>
    </location>
</feature>
<reference evidence="3" key="1">
    <citation type="submission" date="2020-04" db="EMBL/GenBank/DDBJ databases">
        <title>Deep metagenomics examines the oral microbiome during advanced dental caries in children, revealing novel taxa and co-occurrences with host molecules.</title>
        <authorList>
            <person name="Baker J.L."/>
            <person name="Morton J.T."/>
            <person name="Dinis M."/>
            <person name="Alvarez R."/>
            <person name="Tran N.C."/>
            <person name="Knight R."/>
            <person name="Edlund A."/>
        </authorList>
    </citation>
    <scope>NUCLEOTIDE SEQUENCE</scope>
    <source>
        <strain evidence="3">JCVI_38_bin.5</strain>
    </source>
</reference>
<dbReference type="EMBL" id="JABZGW010000001">
    <property type="protein sequence ID" value="MBF4807102.1"/>
    <property type="molecule type" value="Genomic_DNA"/>
</dbReference>
<dbReference type="InterPro" id="IPR011698">
    <property type="entry name" value="GATase_3"/>
</dbReference>
<keyword evidence="1 3" id="KW-0315">Glutamine amidotransferase</keyword>
<evidence type="ECO:0000259" key="2">
    <source>
        <dbReference type="Pfam" id="PF07685"/>
    </source>
</evidence>